<sequence>MGTKMTESQWLMVVRTRTAEISSKSFASAEAAESAAYLAKIAHPEAKVSVHRDSQFGELVWHCGAWYNVVKVERGGAMVKRTGDFATARCEHEFLRKAAACGVTFFTVLPFERWSRDGAA</sequence>
<dbReference type="AlphaFoldDB" id="B9TGY3"/>
<organism evidence="1 2">
    <name type="scientific">Ricinus communis</name>
    <name type="common">Castor bean</name>
    <dbReference type="NCBI Taxonomy" id="3988"/>
    <lineage>
        <taxon>Eukaryota</taxon>
        <taxon>Viridiplantae</taxon>
        <taxon>Streptophyta</taxon>
        <taxon>Embryophyta</taxon>
        <taxon>Tracheophyta</taxon>
        <taxon>Spermatophyta</taxon>
        <taxon>Magnoliopsida</taxon>
        <taxon>eudicotyledons</taxon>
        <taxon>Gunneridae</taxon>
        <taxon>Pentapetalae</taxon>
        <taxon>rosids</taxon>
        <taxon>fabids</taxon>
        <taxon>Malpighiales</taxon>
        <taxon>Euphorbiaceae</taxon>
        <taxon>Acalyphoideae</taxon>
        <taxon>Acalypheae</taxon>
        <taxon>Ricinus</taxon>
    </lineage>
</organism>
<name>B9TGY3_RICCO</name>
<accession>B9TGY3</accession>
<dbReference type="EMBL" id="EQ981064">
    <property type="protein sequence ID" value="EEF24881.1"/>
    <property type="molecule type" value="Genomic_DNA"/>
</dbReference>
<dbReference type="Proteomes" id="UP000008311">
    <property type="component" value="Unassembled WGS sequence"/>
</dbReference>
<gene>
    <name evidence="1" type="ORF">RCOM_1907770</name>
</gene>
<evidence type="ECO:0000313" key="1">
    <source>
        <dbReference type="EMBL" id="EEF24881.1"/>
    </source>
</evidence>
<dbReference type="InParanoid" id="B9TGY3"/>
<keyword evidence="2" id="KW-1185">Reference proteome</keyword>
<protein>
    <submittedName>
        <fullName evidence="1">Uncharacterized protein</fullName>
    </submittedName>
</protein>
<proteinExistence type="predicted"/>
<reference evidence="2" key="1">
    <citation type="journal article" date="2010" name="Nat. Biotechnol.">
        <title>Draft genome sequence of the oilseed species Ricinus communis.</title>
        <authorList>
            <person name="Chan A.P."/>
            <person name="Crabtree J."/>
            <person name="Zhao Q."/>
            <person name="Lorenzi H."/>
            <person name="Orvis J."/>
            <person name="Puiu D."/>
            <person name="Melake-Berhan A."/>
            <person name="Jones K.M."/>
            <person name="Redman J."/>
            <person name="Chen G."/>
            <person name="Cahoon E.B."/>
            <person name="Gedil M."/>
            <person name="Stanke M."/>
            <person name="Haas B.J."/>
            <person name="Wortman J.R."/>
            <person name="Fraser-Liggett C.M."/>
            <person name="Ravel J."/>
            <person name="Rabinowicz P.D."/>
        </authorList>
    </citation>
    <scope>NUCLEOTIDE SEQUENCE [LARGE SCALE GENOMIC DNA]</scope>
    <source>
        <strain evidence="2">cv. Hale</strain>
    </source>
</reference>
<evidence type="ECO:0000313" key="2">
    <source>
        <dbReference type="Proteomes" id="UP000008311"/>
    </source>
</evidence>